<evidence type="ECO:0000313" key="1">
    <source>
        <dbReference type="EMBL" id="DAE16862.1"/>
    </source>
</evidence>
<dbReference type="EMBL" id="BK015632">
    <property type="protein sequence ID" value="DAE16862.1"/>
    <property type="molecule type" value="Genomic_DNA"/>
</dbReference>
<name>A0A8S5QC36_9CAUD</name>
<organism evidence="1">
    <name type="scientific">Siphoviridae sp. ctpnN3</name>
    <dbReference type="NCBI Taxonomy" id="2825677"/>
    <lineage>
        <taxon>Viruses</taxon>
        <taxon>Duplodnaviria</taxon>
        <taxon>Heunggongvirae</taxon>
        <taxon>Uroviricota</taxon>
        <taxon>Caudoviricetes</taxon>
    </lineage>
</organism>
<reference evidence="1" key="1">
    <citation type="journal article" date="2021" name="Proc. Natl. Acad. Sci. U.S.A.">
        <title>A Catalog of Tens of Thousands of Viruses from Human Metagenomes Reveals Hidden Associations with Chronic Diseases.</title>
        <authorList>
            <person name="Tisza M.J."/>
            <person name="Buck C.B."/>
        </authorList>
    </citation>
    <scope>NUCLEOTIDE SEQUENCE</scope>
    <source>
        <strain evidence="1">CtpnN3</strain>
    </source>
</reference>
<proteinExistence type="predicted"/>
<protein>
    <submittedName>
        <fullName evidence="1">Uncharacterized protein</fullName>
    </submittedName>
</protein>
<accession>A0A8S5QC36</accession>
<sequence>MGMQRADVQGRFSTMLDNFSTMRCDVTGATANTGS</sequence>